<evidence type="ECO:0000313" key="2">
    <source>
        <dbReference type="Proteomes" id="UP000621560"/>
    </source>
</evidence>
<proteinExistence type="predicted"/>
<evidence type="ECO:0000313" key="1">
    <source>
        <dbReference type="EMBL" id="MBD2845085.1"/>
    </source>
</evidence>
<keyword evidence="2" id="KW-1185">Reference proteome</keyword>
<dbReference type="Proteomes" id="UP000621560">
    <property type="component" value="Unassembled WGS sequence"/>
</dbReference>
<feature type="non-terminal residue" evidence="1">
    <location>
        <position position="1"/>
    </location>
</feature>
<dbReference type="RefSeq" id="WP_190916325.1">
    <property type="nucleotide sequence ID" value="NZ_JACXIZ010000013.1"/>
</dbReference>
<dbReference type="EMBL" id="JACXIZ010000013">
    <property type="protein sequence ID" value="MBD2845085.1"/>
    <property type="molecule type" value="Genomic_DNA"/>
</dbReference>
<sequence length="136" mass="13884">VWSAGAADGGGRGASGARCEARLGELPLQIRIAAAAFGAHEPRCEVTRVGDTVCADLVLYSGTERRIELAALGRAFVAGQLALGEPLLPTRAEQQGERYVVAEPAGAPGLRIAIPMSPGPAAALRAAADSQQAQRA</sequence>
<name>A0A927GRK7_9BACL</name>
<accession>A0A927GRK7</accession>
<comment type="caution">
    <text evidence="1">The sequence shown here is derived from an EMBL/GenBank/DDBJ whole genome shotgun (WGS) entry which is preliminary data.</text>
</comment>
<protein>
    <submittedName>
        <fullName evidence="1">Uncharacterized protein</fullName>
    </submittedName>
</protein>
<gene>
    <name evidence="1" type="ORF">IDH44_07770</name>
</gene>
<organism evidence="1 2">
    <name type="scientific">Paenibacillus sabuli</name>
    <dbReference type="NCBI Taxonomy" id="2772509"/>
    <lineage>
        <taxon>Bacteria</taxon>
        <taxon>Bacillati</taxon>
        <taxon>Bacillota</taxon>
        <taxon>Bacilli</taxon>
        <taxon>Bacillales</taxon>
        <taxon>Paenibacillaceae</taxon>
        <taxon>Paenibacillus</taxon>
    </lineage>
</organism>
<dbReference type="AlphaFoldDB" id="A0A927GRK7"/>
<reference evidence="1" key="1">
    <citation type="submission" date="2020-09" db="EMBL/GenBank/DDBJ databases">
        <title>A novel bacterium of genus Paenibacillus, isolated from South China Sea.</title>
        <authorList>
            <person name="Huang H."/>
            <person name="Mo K."/>
            <person name="Hu Y."/>
        </authorList>
    </citation>
    <scope>NUCLEOTIDE SEQUENCE</scope>
    <source>
        <strain evidence="1">IB182496</strain>
    </source>
</reference>